<evidence type="ECO:0000256" key="3">
    <source>
        <dbReference type="ARBA" id="ARBA00022448"/>
    </source>
</evidence>
<evidence type="ECO:0000256" key="2">
    <source>
        <dbReference type="ARBA" id="ARBA00010637"/>
    </source>
</evidence>
<reference evidence="12" key="1">
    <citation type="submission" date="2022-07" db="EMBL/GenBank/DDBJ databases">
        <title>Characterization of the Novel Bacterium Alteromonas immobilis LMIT006 and Alteromonas gregis LMIT007.</title>
        <authorList>
            <person name="Lin X."/>
        </authorList>
    </citation>
    <scope>NUCLEOTIDE SEQUENCE</scope>
    <source>
        <strain evidence="12">LMIT007</strain>
    </source>
</reference>
<comment type="subcellular location">
    <subcellularLocation>
        <location evidence="1">Cell inner membrane</location>
        <topology evidence="1">Single-pass membrane protein</topology>
    </subcellularLocation>
</comment>
<evidence type="ECO:0000256" key="6">
    <source>
        <dbReference type="ARBA" id="ARBA00022692"/>
    </source>
</evidence>
<keyword evidence="5 10" id="KW-0997">Cell inner membrane</keyword>
<dbReference type="AlphaFoldDB" id="A0AA41WXJ5"/>
<dbReference type="Gene3D" id="3.30.1360.100">
    <property type="entry name" value="General secretion pathway protein M, EpsM"/>
    <property type="match status" value="1"/>
</dbReference>
<feature type="transmembrane region" description="Helical" evidence="11">
    <location>
        <begin position="18"/>
        <end position="37"/>
    </location>
</feature>
<proteinExistence type="inferred from homology"/>
<dbReference type="GO" id="GO:0015628">
    <property type="term" value="P:protein secretion by the type II secretion system"/>
    <property type="evidence" value="ECO:0007669"/>
    <property type="project" value="InterPro"/>
</dbReference>
<dbReference type="RefSeq" id="WP_254099600.1">
    <property type="nucleotide sequence ID" value="NZ_JANATA010000007.1"/>
</dbReference>
<dbReference type="SUPFAM" id="SSF103054">
    <property type="entry name" value="General secretion pathway protein M, EpsM"/>
    <property type="match status" value="1"/>
</dbReference>
<keyword evidence="6 11" id="KW-0812">Transmembrane</keyword>
<comment type="function">
    <text evidence="10">Inner membrane component of the type II secretion system required for the energy-dependent secretion of extracellular factors such as proteases and toxins from the periplasm.</text>
</comment>
<keyword evidence="3 10" id="KW-0813">Transport</keyword>
<keyword evidence="13" id="KW-1185">Reference proteome</keyword>
<gene>
    <name evidence="12" type="ORF">NLF92_05350</name>
</gene>
<organism evidence="12 13">
    <name type="scientific">Opacimonas viscosa</name>
    <dbReference type="NCBI Taxonomy" id="2961944"/>
    <lineage>
        <taxon>Bacteria</taxon>
        <taxon>Pseudomonadati</taxon>
        <taxon>Pseudomonadota</taxon>
        <taxon>Gammaproteobacteria</taxon>
        <taxon>Alteromonadales</taxon>
        <taxon>Alteromonadaceae</taxon>
        <taxon>Opacimonas</taxon>
    </lineage>
</organism>
<dbReference type="EMBL" id="JANATA010000007">
    <property type="protein sequence ID" value="MCP3428367.1"/>
    <property type="molecule type" value="Genomic_DNA"/>
</dbReference>
<dbReference type="Pfam" id="PF04612">
    <property type="entry name" value="T2SSM"/>
    <property type="match status" value="1"/>
</dbReference>
<keyword evidence="9 10" id="KW-0472">Membrane</keyword>
<keyword evidence="8 11" id="KW-1133">Transmembrane helix</keyword>
<evidence type="ECO:0000256" key="8">
    <source>
        <dbReference type="ARBA" id="ARBA00022989"/>
    </source>
</evidence>
<dbReference type="Proteomes" id="UP001165413">
    <property type="component" value="Unassembled WGS sequence"/>
</dbReference>
<evidence type="ECO:0000256" key="7">
    <source>
        <dbReference type="ARBA" id="ARBA00022927"/>
    </source>
</evidence>
<evidence type="ECO:0000256" key="11">
    <source>
        <dbReference type="SAM" id="Phobius"/>
    </source>
</evidence>
<evidence type="ECO:0000256" key="5">
    <source>
        <dbReference type="ARBA" id="ARBA00022519"/>
    </source>
</evidence>
<comment type="similarity">
    <text evidence="2 10">Belongs to the GSP M family.</text>
</comment>
<protein>
    <recommendedName>
        <fullName evidence="10">Type II secretion system protein M</fullName>
        <shortName evidence="10">T2SS protein M</shortName>
    </recommendedName>
    <alternativeName>
        <fullName evidence="10">General secretion pathway protein M</fullName>
    </alternativeName>
</protein>
<evidence type="ECO:0000256" key="1">
    <source>
        <dbReference type="ARBA" id="ARBA00004377"/>
    </source>
</evidence>
<comment type="caution">
    <text evidence="12">The sequence shown here is derived from an EMBL/GenBank/DDBJ whole genome shotgun (WGS) entry which is preliminary data.</text>
</comment>
<evidence type="ECO:0000256" key="4">
    <source>
        <dbReference type="ARBA" id="ARBA00022475"/>
    </source>
</evidence>
<accession>A0AA41WXJ5</accession>
<dbReference type="InterPro" id="IPR023229">
    <property type="entry name" value="T2SS_M_periplasmic_sf"/>
</dbReference>
<evidence type="ECO:0000256" key="10">
    <source>
        <dbReference type="PIRNR" id="PIRNR006291"/>
    </source>
</evidence>
<sequence length="160" mass="17961">MQAQLQEWFTNLEQREQILLKIGAVAVVLAILIWGIWHPLNTAITQQESLLYKQQKLAVWVAKQKAKVATLSPAQSRQANLQGSIVQAVNSTASYNKIALTRLQPNGDQVQVWIDEVEFGTLMKWLDSLEKTGLNVMQIDIAQTGELGTVKVRRLELIKA</sequence>
<keyword evidence="7 10" id="KW-0653">Protein transport</keyword>
<keyword evidence="4 10" id="KW-1003">Cell membrane</keyword>
<dbReference type="PIRSF" id="PIRSF006291">
    <property type="entry name" value="GspM"/>
    <property type="match status" value="1"/>
</dbReference>
<evidence type="ECO:0000256" key="9">
    <source>
        <dbReference type="ARBA" id="ARBA00023136"/>
    </source>
</evidence>
<evidence type="ECO:0000313" key="13">
    <source>
        <dbReference type="Proteomes" id="UP001165413"/>
    </source>
</evidence>
<dbReference type="InterPro" id="IPR007690">
    <property type="entry name" value="T2SS_GspM"/>
</dbReference>
<evidence type="ECO:0000313" key="12">
    <source>
        <dbReference type="EMBL" id="MCP3428367.1"/>
    </source>
</evidence>
<dbReference type="GO" id="GO:0005886">
    <property type="term" value="C:plasma membrane"/>
    <property type="evidence" value="ECO:0007669"/>
    <property type="project" value="UniProtKB-SubCell"/>
</dbReference>
<name>A0AA41WXJ5_9ALTE</name>
<dbReference type="GO" id="GO:0015627">
    <property type="term" value="C:type II protein secretion system complex"/>
    <property type="evidence" value="ECO:0007669"/>
    <property type="project" value="InterPro"/>
</dbReference>